<protein>
    <submittedName>
        <fullName evidence="1">Uncharacterized protein</fullName>
    </submittedName>
</protein>
<comment type="caution">
    <text evidence="1">The sequence shown here is derived from an EMBL/GenBank/DDBJ whole genome shotgun (WGS) entry which is preliminary data.</text>
</comment>
<evidence type="ECO:0000313" key="2">
    <source>
        <dbReference type="Proteomes" id="UP000294513"/>
    </source>
</evidence>
<proteinExistence type="predicted"/>
<dbReference type="InterPro" id="IPR046509">
    <property type="entry name" value="DUF6687"/>
</dbReference>
<dbReference type="Proteomes" id="UP000294513">
    <property type="component" value="Unassembled WGS sequence"/>
</dbReference>
<reference evidence="1 2" key="1">
    <citation type="submission" date="2019-03" db="EMBL/GenBank/DDBJ databases">
        <title>Draft genome sequences of novel Actinobacteria.</title>
        <authorList>
            <person name="Sahin N."/>
            <person name="Ay H."/>
            <person name="Saygin H."/>
        </authorList>
    </citation>
    <scope>NUCLEOTIDE SEQUENCE [LARGE SCALE GENOMIC DNA]</scope>
    <source>
        <strain evidence="1 2">H3C3</strain>
    </source>
</reference>
<accession>A0A4R5AKE7</accession>
<gene>
    <name evidence="1" type="ORF">E1298_34195</name>
</gene>
<keyword evidence="2" id="KW-1185">Reference proteome</keyword>
<dbReference type="EMBL" id="SMKU01000261">
    <property type="protein sequence ID" value="TDD73348.1"/>
    <property type="molecule type" value="Genomic_DNA"/>
</dbReference>
<sequence>MMVMMRALPYVPFGSELRDRPHVFVDGLRTPSTVLELSHWPGNRTPPHLKDDVSTQAVLRLLARPEAERERLLAGATAVTCDHYDVDGLLSVLCLTSPDFALRHRDLLERTALCGDFDVHTGAPAVRACLALLAAERELSRATEFRSVEQATTSLFRGMLDVAEECLLAPENRRDGWAAEWEDIERSLRSPIGFTEHGDLAVFVDTARPSHEYAVHARTNAGHVLRLREDGRHSLRFRYEGFVDLRSRRPEPRVRGDLLAHELNALERGGTWFCESPATATPLLQLYADDEAPAPSSLGMDEVRRVVLAFFQAAQADESLRWRPHAGWVHEAPGTPPSKETP</sequence>
<evidence type="ECO:0000313" key="1">
    <source>
        <dbReference type="EMBL" id="TDD73348.1"/>
    </source>
</evidence>
<dbReference type="Pfam" id="PF20392">
    <property type="entry name" value="DUF6687"/>
    <property type="match status" value="1"/>
</dbReference>
<dbReference type="AlphaFoldDB" id="A0A4R5AKE7"/>
<name>A0A4R5AKE7_9ACTN</name>
<organism evidence="1 2">
    <name type="scientific">Actinomadura rubrisoli</name>
    <dbReference type="NCBI Taxonomy" id="2530368"/>
    <lineage>
        <taxon>Bacteria</taxon>
        <taxon>Bacillati</taxon>
        <taxon>Actinomycetota</taxon>
        <taxon>Actinomycetes</taxon>
        <taxon>Streptosporangiales</taxon>
        <taxon>Thermomonosporaceae</taxon>
        <taxon>Actinomadura</taxon>
    </lineage>
</organism>